<dbReference type="HAMAP" id="MF_02128">
    <property type="entry name" value="TMP_kinase"/>
    <property type="match status" value="1"/>
</dbReference>
<dbReference type="NCBIfam" id="TIGR01379">
    <property type="entry name" value="thiL"/>
    <property type="match status" value="1"/>
</dbReference>
<feature type="binding site" evidence="2">
    <location>
        <position position="143"/>
    </location>
    <ligand>
        <name>ATP</name>
        <dbReference type="ChEBI" id="CHEBI:30616"/>
    </ligand>
</feature>
<feature type="binding site" evidence="2">
    <location>
        <position position="208"/>
    </location>
    <ligand>
        <name>Mg(2+)</name>
        <dbReference type="ChEBI" id="CHEBI:18420"/>
        <label>3</label>
    </ligand>
</feature>
<feature type="binding site" evidence="2">
    <location>
        <position position="44"/>
    </location>
    <ligand>
        <name>Mg(2+)</name>
        <dbReference type="ChEBI" id="CHEBI:18420"/>
        <label>1</label>
    </ligand>
</feature>
<dbReference type="InterPro" id="IPR016188">
    <property type="entry name" value="PurM-like_N"/>
</dbReference>
<comment type="catalytic activity">
    <reaction evidence="2">
        <text>thiamine phosphate + ATP = thiamine diphosphate + ADP</text>
        <dbReference type="Rhea" id="RHEA:15913"/>
        <dbReference type="ChEBI" id="CHEBI:30616"/>
        <dbReference type="ChEBI" id="CHEBI:37575"/>
        <dbReference type="ChEBI" id="CHEBI:58937"/>
        <dbReference type="ChEBI" id="CHEBI:456216"/>
        <dbReference type="EC" id="2.7.4.16"/>
    </reaction>
</comment>
<feature type="domain" description="PurM-like N-terminal" evidence="3">
    <location>
        <begin position="25"/>
        <end position="135"/>
    </location>
</feature>
<comment type="similarity">
    <text evidence="2">Belongs to the thiamine-monophosphate kinase family.</text>
</comment>
<feature type="binding site" evidence="2">
    <location>
        <position position="27"/>
    </location>
    <ligand>
        <name>Mg(2+)</name>
        <dbReference type="ChEBI" id="CHEBI:18420"/>
        <label>3</label>
    </ligand>
</feature>
<dbReference type="InterPro" id="IPR006283">
    <property type="entry name" value="ThiL-like"/>
</dbReference>
<feature type="binding site" evidence="2">
    <location>
        <position position="27"/>
    </location>
    <ligand>
        <name>Mg(2+)</name>
        <dbReference type="ChEBI" id="CHEBI:18420"/>
        <label>4</label>
    </ligand>
</feature>
<feature type="binding site" evidence="2">
    <location>
        <position position="210"/>
    </location>
    <ligand>
        <name>ATP</name>
        <dbReference type="ChEBI" id="CHEBI:30616"/>
    </ligand>
</feature>
<keyword evidence="1 2" id="KW-0784">Thiamine biosynthesis</keyword>
<dbReference type="PANTHER" id="PTHR30270">
    <property type="entry name" value="THIAMINE-MONOPHOSPHATE KINASE"/>
    <property type="match status" value="1"/>
</dbReference>
<dbReference type="PANTHER" id="PTHR30270:SF0">
    <property type="entry name" value="THIAMINE-MONOPHOSPHATE KINASE"/>
    <property type="match status" value="1"/>
</dbReference>
<dbReference type="PIRSF" id="PIRSF005303">
    <property type="entry name" value="Thiam_monoph_kin"/>
    <property type="match status" value="1"/>
</dbReference>
<feature type="binding site" evidence="2">
    <location>
        <position position="259"/>
    </location>
    <ligand>
        <name>substrate</name>
    </ligand>
</feature>
<dbReference type="Pfam" id="PF00586">
    <property type="entry name" value="AIRS"/>
    <property type="match status" value="1"/>
</dbReference>
<name>A0ABV8MMI7_9NEIS</name>
<feature type="domain" description="PurM-like C-terminal" evidence="4">
    <location>
        <begin position="149"/>
        <end position="300"/>
    </location>
</feature>
<comment type="function">
    <text evidence="2">Catalyzes the ATP-dependent phosphorylation of thiamine-monophosphate (TMP) to form thiamine-pyrophosphate (TPP), the active form of vitamin B1.</text>
</comment>
<gene>
    <name evidence="2 5" type="primary">thiL</name>
    <name evidence="5" type="ORF">ACFOW7_03925</name>
</gene>
<evidence type="ECO:0000313" key="6">
    <source>
        <dbReference type="Proteomes" id="UP001595791"/>
    </source>
</evidence>
<keyword evidence="2" id="KW-0067">ATP-binding</keyword>
<dbReference type="InterPro" id="IPR010918">
    <property type="entry name" value="PurM-like_C_dom"/>
</dbReference>
<keyword evidence="2" id="KW-0479">Metal-binding</keyword>
<reference evidence="6" key="1">
    <citation type="journal article" date="2019" name="Int. J. Syst. Evol. Microbiol.">
        <title>The Global Catalogue of Microorganisms (GCM) 10K type strain sequencing project: providing services to taxonomists for standard genome sequencing and annotation.</title>
        <authorList>
            <consortium name="The Broad Institute Genomics Platform"/>
            <consortium name="The Broad Institute Genome Sequencing Center for Infectious Disease"/>
            <person name="Wu L."/>
            <person name="Ma J."/>
        </authorList>
    </citation>
    <scope>NUCLEOTIDE SEQUENCE [LARGE SCALE GENOMIC DNA]</scope>
    <source>
        <strain evidence="6">LMG 29894</strain>
    </source>
</reference>
<dbReference type="EMBL" id="JBHSBU010000001">
    <property type="protein sequence ID" value="MFC4158505.1"/>
    <property type="molecule type" value="Genomic_DNA"/>
</dbReference>
<sequence>MALGEFDLIRRYFSRATPSALLGIGDDAALVAPTPGQALVVAADTLVEGHHFFAGTAPEALGWKALAVNLSDMAAMGATPRWFTLCLTLPAAEPDWLAGFAAGLYALAERHQVELIGGDTTGGPLAFSVQILGEVAPGQALRRAGARIGDDVWLSGPTGAAALAVEARYGRLTLAPDDLAYCANRLDRPEPRVELGLALAGLAHAAIDISDGLLADAGHLAACSGVAVHLHTDLLPSLPLPPALANSAAAWRAALGGGDDYELCFTAAPQQRATIERIGEKLGLPLTRIGQIEAGQGVRLLDDAGRPQQVERLGFDHFAGK</sequence>
<dbReference type="InterPro" id="IPR036676">
    <property type="entry name" value="PurM-like_C_sf"/>
</dbReference>
<keyword evidence="2" id="KW-0460">Magnesium</keyword>
<evidence type="ECO:0000259" key="4">
    <source>
        <dbReference type="Pfam" id="PF02769"/>
    </source>
</evidence>
<feature type="binding site" evidence="2">
    <location>
        <position position="44"/>
    </location>
    <ligand>
        <name>Mg(2+)</name>
        <dbReference type="ChEBI" id="CHEBI:18420"/>
        <label>2</label>
    </ligand>
</feature>
<comment type="miscellaneous">
    <text evidence="2">Reaction mechanism of ThiL seems to utilize a direct, inline transfer of the gamma-phosphate of ATP to TMP rather than a phosphorylated enzyme intermediate.</text>
</comment>
<comment type="caution">
    <text evidence="2">Lacks conserved residue(s) required for the propagation of feature annotation.</text>
</comment>
<dbReference type="SUPFAM" id="SSF56042">
    <property type="entry name" value="PurM C-terminal domain-like"/>
    <property type="match status" value="1"/>
</dbReference>
<evidence type="ECO:0000256" key="2">
    <source>
        <dbReference type="HAMAP-Rule" id="MF_02128"/>
    </source>
</evidence>
<organism evidence="5 6">
    <name type="scientific">Chitinimonas lacunae</name>
    <dbReference type="NCBI Taxonomy" id="1963018"/>
    <lineage>
        <taxon>Bacteria</taxon>
        <taxon>Pseudomonadati</taxon>
        <taxon>Pseudomonadota</taxon>
        <taxon>Betaproteobacteria</taxon>
        <taxon>Neisseriales</taxon>
        <taxon>Chitinibacteraceae</taxon>
        <taxon>Chitinimonas</taxon>
    </lineage>
</organism>
<feature type="binding site" evidence="2">
    <location>
        <position position="72"/>
    </location>
    <ligand>
        <name>Mg(2+)</name>
        <dbReference type="ChEBI" id="CHEBI:18420"/>
        <label>3</label>
    </ligand>
</feature>
<feature type="binding site" evidence="2">
    <location>
        <position position="72"/>
    </location>
    <ligand>
        <name>Mg(2+)</name>
        <dbReference type="ChEBI" id="CHEBI:18420"/>
        <label>2</label>
    </ligand>
</feature>
<keyword evidence="6" id="KW-1185">Reference proteome</keyword>
<dbReference type="EC" id="2.7.4.16" evidence="2"/>
<evidence type="ECO:0000313" key="5">
    <source>
        <dbReference type="EMBL" id="MFC4158505.1"/>
    </source>
</evidence>
<protein>
    <recommendedName>
        <fullName evidence="2">Thiamine-monophosphate kinase</fullName>
        <shortName evidence="2">TMP kinase</shortName>
        <shortName evidence="2">Thiamine-phosphate kinase</shortName>
        <ecNumber evidence="2">2.7.4.16</ecNumber>
    </recommendedName>
</protein>
<feature type="binding site" evidence="2">
    <location>
        <position position="315"/>
    </location>
    <ligand>
        <name>substrate</name>
    </ligand>
</feature>
<dbReference type="SUPFAM" id="SSF55326">
    <property type="entry name" value="PurM N-terminal domain-like"/>
    <property type="match status" value="1"/>
</dbReference>
<keyword evidence="2" id="KW-0547">Nucleotide-binding</keyword>
<keyword evidence="2 5" id="KW-0808">Transferase</keyword>
<dbReference type="CDD" id="cd02194">
    <property type="entry name" value="ThiL"/>
    <property type="match status" value="1"/>
</dbReference>
<proteinExistence type="inferred from homology"/>
<dbReference type="Gene3D" id="3.90.650.10">
    <property type="entry name" value="PurM-like C-terminal domain"/>
    <property type="match status" value="1"/>
</dbReference>
<comment type="pathway">
    <text evidence="2">Cofactor biosynthesis; thiamine diphosphate biosynthesis; thiamine diphosphate from thiamine phosphate: step 1/1.</text>
</comment>
<dbReference type="Gene3D" id="3.30.1330.10">
    <property type="entry name" value="PurM-like, N-terminal domain"/>
    <property type="match status" value="1"/>
</dbReference>
<evidence type="ECO:0000259" key="3">
    <source>
        <dbReference type="Pfam" id="PF00586"/>
    </source>
</evidence>
<dbReference type="InterPro" id="IPR036921">
    <property type="entry name" value="PurM-like_N_sf"/>
</dbReference>
<accession>A0ABV8MMI7</accession>
<dbReference type="GO" id="GO:0009030">
    <property type="term" value="F:thiamine-phosphate kinase activity"/>
    <property type="evidence" value="ECO:0007669"/>
    <property type="project" value="UniProtKB-EC"/>
</dbReference>
<keyword evidence="2 5" id="KW-0418">Kinase</keyword>
<feature type="binding site" evidence="2">
    <location>
        <position position="72"/>
    </location>
    <ligand>
        <name>Mg(2+)</name>
        <dbReference type="ChEBI" id="CHEBI:18420"/>
        <label>4</label>
    </ligand>
</feature>
<dbReference type="Proteomes" id="UP001595791">
    <property type="component" value="Unassembled WGS sequence"/>
</dbReference>
<dbReference type="RefSeq" id="WP_378161250.1">
    <property type="nucleotide sequence ID" value="NZ_JBHSBU010000001.1"/>
</dbReference>
<feature type="binding site" evidence="2">
    <location>
        <position position="119"/>
    </location>
    <ligand>
        <name>Mg(2+)</name>
        <dbReference type="ChEBI" id="CHEBI:18420"/>
        <label>1</label>
    </ligand>
</feature>
<feature type="binding site" evidence="2">
    <location>
        <position position="211"/>
    </location>
    <ligand>
        <name>Mg(2+)</name>
        <dbReference type="ChEBI" id="CHEBI:18420"/>
        <label>5</label>
    </ligand>
</feature>
<comment type="caution">
    <text evidence="5">The sequence shown here is derived from an EMBL/GenBank/DDBJ whole genome shotgun (WGS) entry which is preliminary data.</text>
</comment>
<feature type="binding site" evidence="2">
    <location>
        <begin position="118"/>
        <end position="119"/>
    </location>
    <ligand>
        <name>ATP</name>
        <dbReference type="ChEBI" id="CHEBI:30616"/>
    </ligand>
</feature>
<dbReference type="Pfam" id="PF02769">
    <property type="entry name" value="AIRS_C"/>
    <property type="match status" value="1"/>
</dbReference>
<feature type="binding site" evidence="2">
    <location>
        <position position="51"/>
    </location>
    <ligand>
        <name>substrate</name>
    </ligand>
</feature>
<evidence type="ECO:0000256" key="1">
    <source>
        <dbReference type="ARBA" id="ARBA00022977"/>
    </source>
</evidence>